<evidence type="ECO:0000313" key="2">
    <source>
        <dbReference type="EMBL" id="CAE7459199.1"/>
    </source>
</evidence>
<dbReference type="OrthoDB" id="68104at2759"/>
<dbReference type="PANTHER" id="PTHR34068:SF2">
    <property type="entry name" value="UPF0145 PROTEIN SCO3412"/>
    <property type="match status" value="1"/>
</dbReference>
<evidence type="ECO:0000313" key="3">
    <source>
        <dbReference type="Proteomes" id="UP000604046"/>
    </source>
</evidence>
<comment type="caution">
    <text evidence="2">The sequence shown here is derived from an EMBL/GenBank/DDBJ whole genome shotgun (WGS) entry which is preliminary data.</text>
</comment>
<comment type="similarity">
    <text evidence="1">Belongs to the UPF0145 family.</text>
</comment>
<sequence>MVLATLRAGHLRWQPRSSLGDCVGLRVSQGASGILRPECPSGCLSTLPRCGLRFCSGGGEGRPRIRLATSDQIVGFTVKEYKGLVMGSTVRAKDVTKDFSSSIRAVFGGELPHYTQLMQDAREEAISRLEDEATKLGANAVISLRLSSTNIAATTSEVMVYGTAVVVE</sequence>
<evidence type="ECO:0000256" key="1">
    <source>
        <dbReference type="ARBA" id="ARBA00010751"/>
    </source>
</evidence>
<accession>A0A812S014</accession>
<keyword evidence="3" id="KW-1185">Reference proteome</keyword>
<dbReference type="InterPro" id="IPR035439">
    <property type="entry name" value="UPF0145_dom_sf"/>
</dbReference>
<dbReference type="SUPFAM" id="SSF117782">
    <property type="entry name" value="YbjQ-like"/>
    <property type="match status" value="1"/>
</dbReference>
<protein>
    <submittedName>
        <fullName evidence="2">Uncharacterized protein</fullName>
    </submittedName>
</protein>
<name>A0A812S014_9DINO</name>
<dbReference type="Pfam" id="PF01906">
    <property type="entry name" value="YbjQ_1"/>
    <property type="match status" value="1"/>
</dbReference>
<dbReference type="EMBL" id="CAJNDS010002395">
    <property type="protein sequence ID" value="CAE7459199.1"/>
    <property type="molecule type" value="Genomic_DNA"/>
</dbReference>
<dbReference type="HAMAP" id="MF_00338">
    <property type="entry name" value="UPF0145"/>
    <property type="match status" value="1"/>
</dbReference>
<dbReference type="Proteomes" id="UP000604046">
    <property type="component" value="Unassembled WGS sequence"/>
</dbReference>
<dbReference type="PANTHER" id="PTHR34068">
    <property type="entry name" value="UPF0145 PROTEIN YBJQ"/>
    <property type="match status" value="1"/>
</dbReference>
<gene>
    <name evidence="2" type="ORF">SNAT2548_LOCUS25458</name>
</gene>
<organism evidence="2 3">
    <name type="scientific">Symbiodinium natans</name>
    <dbReference type="NCBI Taxonomy" id="878477"/>
    <lineage>
        <taxon>Eukaryota</taxon>
        <taxon>Sar</taxon>
        <taxon>Alveolata</taxon>
        <taxon>Dinophyceae</taxon>
        <taxon>Suessiales</taxon>
        <taxon>Symbiodiniaceae</taxon>
        <taxon>Symbiodinium</taxon>
    </lineage>
</organism>
<reference evidence="2" key="1">
    <citation type="submission" date="2021-02" db="EMBL/GenBank/DDBJ databases">
        <authorList>
            <person name="Dougan E. K."/>
            <person name="Rhodes N."/>
            <person name="Thang M."/>
            <person name="Chan C."/>
        </authorList>
    </citation>
    <scope>NUCLEOTIDE SEQUENCE</scope>
</reference>
<dbReference type="AlphaFoldDB" id="A0A812S014"/>
<dbReference type="Gene3D" id="3.30.110.70">
    <property type="entry name" value="Hypothetical protein apc22750. Chain B"/>
    <property type="match status" value="1"/>
</dbReference>
<dbReference type="InterPro" id="IPR002765">
    <property type="entry name" value="UPF0145_YbjQ-like"/>
</dbReference>
<proteinExistence type="inferred from homology"/>